<evidence type="ECO:0000313" key="2">
    <source>
        <dbReference type="Proteomes" id="UP000639772"/>
    </source>
</evidence>
<name>A0A835QZV9_VANPL</name>
<accession>A0A835QZV9</accession>
<dbReference type="EMBL" id="JADCNM010000005">
    <property type="protein sequence ID" value="KAG0481804.1"/>
    <property type="molecule type" value="Genomic_DNA"/>
</dbReference>
<organism evidence="1 2">
    <name type="scientific">Vanilla planifolia</name>
    <name type="common">Vanilla</name>
    <dbReference type="NCBI Taxonomy" id="51239"/>
    <lineage>
        <taxon>Eukaryota</taxon>
        <taxon>Viridiplantae</taxon>
        <taxon>Streptophyta</taxon>
        <taxon>Embryophyta</taxon>
        <taxon>Tracheophyta</taxon>
        <taxon>Spermatophyta</taxon>
        <taxon>Magnoliopsida</taxon>
        <taxon>Liliopsida</taxon>
        <taxon>Asparagales</taxon>
        <taxon>Orchidaceae</taxon>
        <taxon>Vanilloideae</taxon>
        <taxon>Vanilleae</taxon>
        <taxon>Vanilla</taxon>
    </lineage>
</organism>
<comment type="caution">
    <text evidence="1">The sequence shown here is derived from an EMBL/GenBank/DDBJ whole genome shotgun (WGS) entry which is preliminary data.</text>
</comment>
<gene>
    <name evidence="1" type="ORF">HPP92_009888</name>
</gene>
<sequence>MRVHVDSLNRIIEFSSSRNSTRPAVTYPEIPATPTSCRSAMPTLAQDICGVLGRLVKAEKTAAELASRRSL</sequence>
<dbReference type="AlphaFoldDB" id="A0A835QZV9"/>
<protein>
    <submittedName>
        <fullName evidence="1">Uncharacterized protein</fullName>
    </submittedName>
</protein>
<proteinExistence type="predicted"/>
<evidence type="ECO:0000313" key="1">
    <source>
        <dbReference type="EMBL" id="KAG0481804.1"/>
    </source>
</evidence>
<reference evidence="1 2" key="1">
    <citation type="journal article" date="2020" name="Nat. Food">
        <title>A phased Vanilla planifolia genome enables genetic improvement of flavour and production.</title>
        <authorList>
            <person name="Hasing T."/>
            <person name="Tang H."/>
            <person name="Brym M."/>
            <person name="Khazi F."/>
            <person name="Huang T."/>
            <person name="Chambers A.H."/>
        </authorList>
    </citation>
    <scope>NUCLEOTIDE SEQUENCE [LARGE SCALE GENOMIC DNA]</scope>
    <source>
        <tissue evidence="1">Leaf</tissue>
    </source>
</reference>
<dbReference type="Proteomes" id="UP000639772">
    <property type="component" value="Unassembled WGS sequence"/>
</dbReference>